<dbReference type="AlphaFoldDB" id="A0A0F9K4S4"/>
<gene>
    <name evidence="1" type="ORF">LCGC14_1373190</name>
</gene>
<reference evidence="1" key="1">
    <citation type="journal article" date="2015" name="Nature">
        <title>Complex archaea that bridge the gap between prokaryotes and eukaryotes.</title>
        <authorList>
            <person name="Spang A."/>
            <person name="Saw J.H."/>
            <person name="Jorgensen S.L."/>
            <person name="Zaremba-Niedzwiedzka K."/>
            <person name="Martijn J."/>
            <person name="Lind A.E."/>
            <person name="van Eijk R."/>
            <person name="Schleper C."/>
            <person name="Guy L."/>
            <person name="Ettema T.J."/>
        </authorList>
    </citation>
    <scope>NUCLEOTIDE SEQUENCE</scope>
</reference>
<protein>
    <submittedName>
        <fullName evidence="1">Uncharacterized protein</fullName>
    </submittedName>
</protein>
<proteinExistence type="predicted"/>
<accession>A0A0F9K4S4</accession>
<evidence type="ECO:0000313" key="1">
    <source>
        <dbReference type="EMBL" id="KKM77124.1"/>
    </source>
</evidence>
<comment type="caution">
    <text evidence="1">The sequence shown here is derived from an EMBL/GenBank/DDBJ whole genome shotgun (WGS) entry which is preliminary data.</text>
</comment>
<sequence length="122" mass="11958">MPGGKQRLPGQFTGGIIAGPGSVRDRLSGIFAGSVAVESPSFDGGDAGSRENSSITVTGLDASHIVVAIPASMPGACVALISACAISDAIEATWGYIAGSGGAAAAASQVTLNYIAFTTQSQ</sequence>
<name>A0A0F9K4S4_9ZZZZ</name>
<dbReference type="EMBL" id="LAZR01008694">
    <property type="protein sequence ID" value="KKM77124.1"/>
    <property type="molecule type" value="Genomic_DNA"/>
</dbReference>
<organism evidence="1">
    <name type="scientific">marine sediment metagenome</name>
    <dbReference type="NCBI Taxonomy" id="412755"/>
    <lineage>
        <taxon>unclassified sequences</taxon>
        <taxon>metagenomes</taxon>
        <taxon>ecological metagenomes</taxon>
    </lineage>
</organism>